<dbReference type="InterPro" id="IPR044780">
    <property type="entry name" value="Heh2/Src1"/>
</dbReference>
<dbReference type="InterPro" id="IPR025856">
    <property type="entry name" value="HeH/LEM_domain"/>
</dbReference>
<keyword evidence="2" id="KW-0812">Transmembrane</keyword>
<dbReference type="Proteomes" id="UP000187283">
    <property type="component" value="Unassembled WGS sequence"/>
</dbReference>
<keyword evidence="5" id="KW-0539">Nucleus</keyword>
<dbReference type="PANTHER" id="PTHR47808">
    <property type="entry name" value="INNER NUCLEAR MEMBRANE PROTEIN HEH2-RELATED"/>
    <property type="match status" value="1"/>
</dbReference>
<proteinExistence type="predicted"/>
<evidence type="ECO:0000313" key="9">
    <source>
        <dbReference type="EMBL" id="OMJ19671.1"/>
    </source>
</evidence>
<evidence type="ECO:0000256" key="1">
    <source>
        <dbReference type="ARBA" id="ARBA00004126"/>
    </source>
</evidence>
<dbReference type="InterPro" id="IPR018996">
    <property type="entry name" value="Man1/Src1-like_C"/>
</dbReference>
<dbReference type="PANTHER" id="PTHR47808:SF2">
    <property type="entry name" value="LEM DOMAIN-CONTAINING PROTEIN 2"/>
    <property type="match status" value="1"/>
</dbReference>
<evidence type="ECO:0000313" key="10">
    <source>
        <dbReference type="Proteomes" id="UP000187283"/>
    </source>
</evidence>
<dbReference type="AlphaFoldDB" id="A0A1R1XYA9"/>
<dbReference type="GO" id="GO:0034399">
    <property type="term" value="C:nuclear periphery"/>
    <property type="evidence" value="ECO:0007669"/>
    <property type="project" value="TreeGrafter"/>
</dbReference>
<sequence length="852" mass="95566">MNNSIDYTNKGFDPNSLKAPELRSILIKHGINYNSNAKKDELVNVFKKNLKSGNIKPDLPPSKRTPIKSNALLDTLTSPIPNNNTPALKSANSVSKTGSPMRKAITPIQSPERRSARNAPKNTSNDQSSSNSPLPKTEQNSSKTPAKNDNKPAKSTFSEENPFQAEPESEKKRARADDDEQSKKPKKKKKSKKKKNKDVAPENEVAPQKDMEIEDTSSTEKKSEAPQLNEKKEFSMEIDNPISDPAHSTNINDTKPEISILTSTLDQKPAPVTYTKSESLDSVAKKPILSPIKESAPIPTTFPENSILSPKKGQHQSTSTLPESYTLSPKKDIFPSFASPSRNQPPVTPTYFSPKPKSSNDPLAGYPPSNHSQLSSNNNSNQKVSELVAYYEHTRPVEKSSQSSLQNSPYKPSNILPPLPGASQLRSRGYSFMEQDPFAENSYLSSSNYSIRNRRVSEVDESHIYKSQQNYKKTLEFRSRRNSAISENKLTTNGPVNKQETGKVEIKPLKSEEKPYLKQRKTSINFSSMLLKAFILSSIISLSAYTWRNYVFHKAGYIQTRNDSEIKSENVFDLPSENDSILSKFYKFTTYYYSKNVGPIGFTCPAHATCYKNIEIPYTFNPTGLRDSILSNSENDAGQNKIVLQCDTSYIVHYPIKIFSNTLLAPPICIRDISTETRIQELISAILRALKTHRGARECSQSIESLSKILIKKLRSLSLDSIFSPPKFSEWELVSKAYKFDSDDPDVIELLGLNADKIKSLVKETVFMPESEFEYLFSKAKEAIKNDLSLGVHFFNLEVEPTTTEDESQVADGEAVDSSPEKLELYLVSSSYDMPIVPRVRLYLYFFLVHNA</sequence>
<dbReference type="CDD" id="cd12935">
    <property type="entry name" value="LEM_like"/>
    <property type="match status" value="1"/>
</dbReference>
<feature type="domain" description="HeH/LEM" evidence="8">
    <location>
        <begin position="14"/>
        <end position="48"/>
    </location>
</feature>
<dbReference type="OrthoDB" id="2503928at2759"/>
<feature type="compositionally biased region" description="Low complexity" evidence="6">
    <location>
        <begin position="369"/>
        <end position="379"/>
    </location>
</feature>
<dbReference type="Gene3D" id="1.10.720.30">
    <property type="entry name" value="SAP domain"/>
    <property type="match status" value="1"/>
</dbReference>
<dbReference type="Pfam" id="PF09402">
    <property type="entry name" value="MSC"/>
    <property type="match status" value="1"/>
</dbReference>
<keyword evidence="10" id="KW-1185">Reference proteome</keyword>
<evidence type="ECO:0000256" key="2">
    <source>
        <dbReference type="ARBA" id="ARBA00022692"/>
    </source>
</evidence>
<name>A0A1R1XYA9_9FUNG</name>
<dbReference type="GO" id="GO:0003682">
    <property type="term" value="F:chromatin binding"/>
    <property type="evidence" value="ECO:0007669"/>
    <property type="project" value="InterPro"/>
</dbReference>
<feature type="region of interest" description="Disordered" evidence="6">
    <location>
        <begin position="76"/>
        <end position="379"/>
    </location>
</feature>
<protein>
    <submittedName>
        <fullName evidence="9">Inner nuclear membrane protein SRC1</fullName>
    </submittedName>
</protein>
<feature type="compositionally biased region" description="Basic and acidic residues" evidence="6">
    <location>
        <begin position="218"/>
        <end position="235"/>
    </location>
</feature>
<dbReference type="Pfam" id="PF12949">
    <property type="entry name" value="HeH"/>
    <property type="match status" value="1"/>
</dbReference>
<evidence type="ECO:0000259" key="7">
    <source>
        <dbReference type="Pfam" id="PF09402"/>
    </source>
</evidence>
<dbReference type="GO" id="GO:0005637">
    <property type="term" value="C:nuclear inner membrane"/>
    <property type="evidence" value="ECO:0007669"/>
    <property type="project" value="InterPro"/>
</dbReference>
<dbReference type="InterPro" id="IPR036361">
    <property type="entry name" value="SAP_dom_sf"/>
</dbReference>
<reference evidence="9 10" key="1">
    <citation type="submission" date="2017-01" db="EMBL/GenBank/DDBJ databases">
        <authorList>
            <person name="Mah S.A."/>
            <person name="Swanson W.J."/>
            <person name="Moy G.W."/>
            <person name="Vacquier V.D."/>
        </authorList>
    </citation>
    <scope>NUCLEOTIDE SEQUENCE [LARGE SCALE GENOMIC DNA]</scope>
    <source>
        <strain evidence="9 10">GSMNP</strain>
    </source>
</reference>
<dbReference type="GO" id="GO:0071763">
    <property type="term" value="P:nuclear membrane organization"/>
    <property type="evidence" value="ECO:0007669"/>
    <property type="project" value="TreeGrafter"/>
</dbReference>
<evidence type="ECO:0000256" key="5">
    <source>
        <dbReference type="ARBA" id="ARBA00023242"/>
    </source>
</evidence>
<feature type="compositionally biased region" description="Polar residues" evidence="6">
    <location>
        <begin position="399"/>
        <end position="411"/>
    </location>
</feature>
<dbReference type="GO" id="GO:0005783">
    <property type="term" value="C:endoplasmic reticulum"/>
    <property type="evidence" value="ECO:0007669"/>
    <property type="project" value="TreeGrafter"/>
</dbReference>
<feature type="region of interest" description="Disordered" evidence="6">
    <location>
        <begin position="395"/>
        <end position="422"/>
    </location>
</feature>
<feature type="compositionally biased region" description="Polar residues" evidence="6">
    <location>
        <begin position="315"/>
        <end position="327"/>
    </location>
</feature>
<feature type="compositionally biased region" description="Polar residues" evidence="6">
    <location>
        <begin position="76"/>
        <end position="98"/>
    </location>
</feature>
<evidence type="ECO:0000259" key="8">
    <source>
        <dbReference type="Pfam" id="PF12949"/>
    </source>
</evidence>
<organism evidence="9 10">
    <name type="scientific">Smittium culicis</name>
    <dbReference type="NCBI Taxonomy" id="133412"/>
    <lineage>
        <taxon>Eukaryota</taxon>
        <taxon>Fungi</taxon>
        <taxon>Fungi incertae sedis</taxon>
        <taxon>Zoopagomycota</taxon>
        <taxon>Kickxellomycotina</taxon>
        <taxon>Harpellomycetes</taxon>
        <taxon>Harpellales</taxon>
        <taxon>Legeriomycetaceae</taxon>
        <taxon>Smittium</taxon>
    </lineage>
</organism>
<feature type="compositionally biased region" description="Polar residues" evidence="6">
    <location>
        <begin position="120"/>
        <end position="145"/>
    </location>
</feature>
<evidence type="ECO:0000256" key="3">
    <source>
        <dbReference type="ARBA" id="ARBA00022989"/>
    </source>
</evidence>
<evidence type="ECO:0000256" key="6">
    <source>
        <dbReference type="SAM" id="MobiDB-lite"/>
    </source>
</evidence>
<evidence type="ECO:0000256" key="4">
    <source>
        <dbReference type="ARBA" id="ARBA00023136"/>
    </source>
</evidence>
<dbReference type="STRING" id="133412.A0A1R1XYA9"/>
<gene>
    <name evidence="9" type="ORF">AYI70_g4585</name>
</gene>
<comment type="caution">
    <text evidence="9">The sequence shown here is derived from an EMBL/GenBank/DDBJ whole genome shotgun (WGS) entry which is preliminary data.</text>
</comment>
<keyword evidence="3" id="KW-1133">Transmembrane helix</keyword>
<dbReference type="EMBL" id="LSSN01001434">
    <property type="protein sequence ID" value="OMJ19671.1"/>
    <property type="molecule type" value="Genomic_DNA"/>
</dbReference>
<comment type="subcellular location">
    <subcellularLocation>
        <location evidence="1">Nucleus membrane</location>
    </subcellularLocation>
</comment>
<feature type="compositionally biased region" description="Basic residues" evidence="6">
    <location>
        <begin position="184"/>
        <end position="196"/>
    </location>
</feature>
<accession>A0A1R1XYA9</accession>
<feature type="domain" description="Man1/Src1-like C-terminal" evidence="7">
    <location>
        <begin position="641"/>
        <end position="848"/>
    </location>
</feature>
<keyword evidence="4" id="KW-0472">Membrane</keyword>